<dbReference type="EMBL" id="CP036432">
    <property type="protein sequence ID" value="QDV85314.1"/>
    <property type="molecule type" value="Genomic_DNA"/>
</dbReference>
<dbReference type="InterPro" id="IPR036107">
    <property type="entry name" value="CsrA_sf"/>
</dbReference>
<dbReference type="Proteomes" id="UP000318081">
    <property type="component" value="Chromosome"/>
</dbReference>
<dbReference type="Gene3D" id="2.60.40.4380">
    <property type="entry name" value="Translational regulator CsrA"/>
    <property type="match status" value="1"/>
</dbReference>
<dbReference type="SUPFAM" id="SSF117130">
    <property type="entry name" value="CsrA-like"/>
    <property type="match status" value="1"/>
</dbReference>
<reference evidence="1 2" key="1">
    <citation type="submission" date="2019-02" db="EMBL/GenBank/DDBJ databases">
        <title>Deep-cultivation of Planctomycetes and their phenomic and genomic characterization uncovers novel biology.</title>
        <authorList>
            <person name="Wiegand S."/>
            <person name="Jogler M."/>
            <person name="Boedeker C."/>
            <person name="Pinto D."/>
            <person name="Vollmers J."/>
            <person name="Rivas-Marin E."/>
            <person name="Kohn T."/>
            <person name="Peeters S.H."/>
            <person name="Heuer A."/>
            <person name="Rast P."/>
            <person name="Oberbeckmann S."/>
            <person name="Bunk B."/>
            <person name="Jeske O."/>
            <person name="Meyerdierks A."/>
            <person name="Storesund J.E."/>
            <person name="Kallscheuer N."/>
            <person name="Luecker S."/>
            <person name="Lage O.M."/>
            <person name="Pohl T."/>
            <person name="Merkel B.J."/>
            <person name="Hornburger P."/>
            <person name="Mueller R.-W."/>
            <person name="Bruemmer F."/>
            <person name="Labrenz M."/>
            <person name="Spormann A.M."/>
            <person name="Op den Camp H."/>
            <person name="Overmann J."/>
            <person name="Amann R."/>
            <person name="Jetten M.S.M."/>
            <person name="Mascher T."/>
            <person name="Medema M.H."/>
            <person name="Devos D.P."/>
            <person name="Kaster A.-K."/>
            <person name="Ovreas L."/>
            <person name="Rohde M."/>
            <person name="Galperin M.Y."/>
            <person name="Jogler C."/>
        </authorList>
    </citation>
    <scope>NUCLEOTIDE SEQUENCE [LARGE SCALE GENOMIC DNA]</scope>
    <source>
        <strain evidence="1 2">TBK1r</strain>
    </source>
</reference>
<name>A0ABX5XZS8_9BACT</name>
<protein>
    <submittedName>
        <fullName evidence="1">Carbon storage regulator</fullName>
    </submittedName>
</protein>
<dbReference type="SUPFAM" id="SSF52172">
    <property type="entry name" value="CheY-like"/>
    <property type="match status" value="1"/>
</dbReference>
<dbReference type="InterPro" id="IPR011006">
    <property type="entry name" value="CheY-like_superfamily"/>
</dbReference>
<proteinExistence type="predicted"/>
<dbReference type="InterPro" id="IPR003751">
    <property type="entry name" value="CsrA"/>
</dbReference>
<sequence length="203" mass="22278">MLVLSRRVGQSICLLRSETTITIAKASRSRARLSTDAPREIAICRGEQVSPDDEDTVVEEGIATHWRLEPKSRETRTLPSRSEQSDPANVLVAITDADERRRYADAFRYVGFGASEVTDGISCLSALRSGAFDMLVIDQHLLWGSGDGVVEVMYHDPSIDQIPVALLSFPSPDESPEGSASRLRAFGCTEIVHIVQQRLAGHD</sequence>
<dbReference type="Pfam" id="PF02599">
    <property type="entry name" value="CsrA"/>
    <property type="match status" value="1"/>
</dbReference>
<keyword evidence="2" id="KW-1185">Reference proteome</keyword>
<evidence type="ECO:0000313" key="1">
    <source>
        <dbReference type="EMBL" id="QDV85314.1"/>
    </source>
</evidence>
<evidence type="ECO:0000313" key="2">
    <source>
        <dbReference type="Proteomes" id="UP000318081"/>
    </source>
</evidence>
<organism evidence="1 2">
    <name type="scientific">Stieleria magnilauensis</name>
    <dbReference type="NCBI Taxonomy" id="2527963"/>
    <lineage>
        <taxon>Bacteria</taxon>
        <taxon>Pseudomonadati</taxon>
        <taxon>Planctomycetota</taxon>
        <taxon>Planctomycetia</taxon>
        <taxon>Pirellulales</taxon>
        <taxon>Pirellulaceae</taxon>
        <taxon>Stieleria</taxon>
    </lineage>
</organism>
<gene>
    <name evidence="1" type="ORF">TBK1r_42930</name>
</gene>
<accession>A0ABX5XZS8</accession>